<proteinExistence type="predicted"/>
<dbReference type="EMBL" id="VDFU01000094">
    <property type="protein sequence ID" value="TNC42508.1"/>
    <property type="molecule type" value="Genomic_DNA"/>
</dbReference>
<name>A0A5C4MFI1_9RHOB</name>
<evidence type="ECO:0000313" key="2">
    <source>
        <dbReference type="Proteomes" id="UP000305887"/>
    </source>
</evidence>
<keyword evidence="2" id="KW-1185">Reference proteome</keyword>
<sequence>MRGKRWWFCCPRCWTRCAVLYSSRRRRCYGSRCRSELTSPHDRLLLKAIKIRKRLGQTTGGVIVPFPERTRSMHHRTYLRLRAECTDLEQRFFRGEADRMRKMGMQV</sequence>
<organism evidence="1 2">
    <name type="scientific">Rubellimicrobium rubrum</name>
    <dbReference type="NCBI Taxonomy" id="2585369"/>
    <lineage>
        <taxon>Bacteria</taxon>
        <taxon>Pseudomonadati</taxon>
        <taxon>Pseudomonadota</taxon>
        <taxon>Alphaproteobacteria</taxon>
        <taxon>Rhodobacterales</taxon>
        <taxon>Roseobacteraceae</taxon>
        <taxon>Rubellimicrobium</taxon>
    </lineage>
</organism>
<protein>
    <submittedName>
        <fullName evidence="1">Uncharacterized protein</fullName>
    </submittedName>
</protein>
<accession>A0A5C4MFI1</accession>
<dbReference type="AlphaFoldDB" id="A0A5C4MFI1"/>
<reference evidence="1 2" key="1">
    <citation type="submission" date="2019-06" db="EMBL/GenBank/DDBJ databases">
        <title>YIM 131921 draft genome.</title>
        <authorList>
            <person name="Jiang L."/>
        </authorList>
    </citation>
    <scope>NUCLEOTIDE SEQUENCE [LARGE SCALE GENOMIC DNA]</scope>
    <source>
        <strain evidence="1 2">YIM 131921</strain>
    </source>
</reference>
<comment type="caution">
    <text evidence="1">The sequence shown here is derived from an EMBL/GenBank/DDBJ whole genome shotgun (WGS) entry which is preliminary data.</text>
</comment>
<dbReference type="Proteomes" id="UP000305887">
    <property type="component" value="Unassembled WGS sequence"/>
</dbReference>
<gene>
    <name evidence="1" type="ORF">FHG66_21350</name>
</gene>
<evidence type="ECO:0000313" key="1">
    <source>
        <dbReference type="EMBL" id="TNC42508.1"/>
    </source>
</evidence>
<dbReference type="OrthoDB" id="5951715at2"/>
<dbReference type="RefSeq" id="WP_139079158.1">
    <property type="nucleotide sequence ID" value="NZ_VDFU01000094.1"/>
</dbReference>